<evidence type="ECO:0000313" key="3">
    <source>
        <dbReference type="Proteomes" id="UP001163850"/>
    </source>
</evidence>
<organism evidence="2 3">
    <name type="scientific">Lentinula detonsa</name>
    <dbReference type="NCBI Taxonomy" id="2804962"/>
    <lineage>
        <taxon>Eukaryota</taxon>
        <taxon>Fungi</taxon>
        <taxon>Dikarya</taxon>
        <taxon>Basidiomycota</taxon>
        <taxon>Agaricomycotina</taxon>
        <taxon>Agaricomycetes</taxon>
        <taxon>Agaricomycetidae</taxon>
        <taxon>Agaricales</taxon>
        <taxon>Marasmiineae</taxon>
        <taxon>Omphalotaceae</taxon>
        <taxon>Lentinula</taxon>
    </lineage>
</organism>
<dbReference type="Proteomes" id="UP001163850">
    <property type="component" value="Unassembled WGS sequence"/>
</dbReference>
<proteinExistence type="predicted"/>
<reference evidence="2" key="1">
    <citation type="submission" date="2022-08" db="EMBL/GenBank/DDBJ databases">
        <authorList>
            <consortium name="DOE Joint Genome Institute"/>
            <person name="Min B."/>
            <person name="Riley R."/>
            <person name="Sierra-Patev S."/>
            <person name="Naranjo-Ortiz M."/>
            <person name="Looney B."/>
            <person name="Konkel Z."/>
            <person name="Slot J.C."/>
            <person name="Sakamoto Y."/>
            <person name="Steenwyk J.L."/>
            <person name="Rokas A."/>
            <person name="Carro J."/>
            <person name="Camarero S."/>
            <person name="Ferreira P."/>
            <person name="Molpeceres G."/>
            <person name="Ruiz-Duenas F.J."/>
            <person name="Serrano A."/>
            <person name="Henrissat B."/>
            <person name="Drula E."/>
            <person name="Hughes K.W."/>
            <person name="Mata J.L."/>
            <person name="Ishikawa N.K."/>
            <person name="Vargas-Isla R."/>
            <person name="Ushijima S."/>
            <person name="Smith C.A."/>
            <person name="Ahrendt S."/>
            <person name="Andreopoulos W."/>
            <person name="He G."/>
            <person name="Labutti K."/>
            <person name="Lipzen A."/>
            <person name="Ng V."/>
            <person name="Sandor L."/>
            <person name="Barry K."/>
            <person name="Martinez A.T."/>
            <person name="Xiao Y."/>
            <person name="Gibbons J.G."/>
            <person name="Terashima K."/>
            <person name="Hibbett D.S."/>
            <person name="Grigoriev I.V."/>
        </authorList>
    </citation>
    <scope>NUCLEOTIDE SEQUENCE</scope>
    <source>
        <strain evidence="2">TFB7829</strain>
    </source>
</reference>
<feature type="compositionally biased region" description="Low complexity" evidence="1">
    <location>
        <begin position="1"/>
        <end position="11"/>
    </location>
</feature>
<feature type="compositionally biased region" description="Basic residues" evidence="1">
    <location>
        <begin position="60"/>
        <end position="70"/>
    </location>
</feature>
<comment type="caution">
    <text evidence="2">The sequence shown here is derived from an EMBL/GenBank/DDBJ whole genome shotgun (WGS) entry which is preliminary data.</text>
</comment>
<dbReference type="AlphaFoldDB" id="A0AA38Q8W4"/>
<dbReference type="EMBL" id="MU801896">
    <property type="protein sequence ID" value="KAJ3989601.1"/>
    <property type="molecule type" value="Genomic_DNA"/>
</dbReference>
<feature type="region of interest" description="Disordered" evidence="1">
    <location>
        <begin position="1"/>
        <end position="85"/>
    </location>
</feature>
<gene>
    <name evidence="2" type="ORF">F5890DRAFT_1127119</name>
</gene>
<name>A0AA38Q8W4_9AGAR</name>
<protein>
    <submittedName>
        <fullName evidence="2">Uncharacterized protein</fullName>
    </submittedName>
</protein>
<evidence type="ECO:0000256" key="1">
    <source>
        <dbReference type="SAM" id="MobiDB-lite"/>
    </source>
</evidence>
<accession>A0AA38Q8W4</accession>
<evidence type="ECO:0000313" key="2">
    <source>
        <dbReference type="EMBL" id="KAJ3989601.1"/>
    </source>
</evidence>
<sequence length="301" mass="32512">MPSFPSEPSSKSKGKKSKHDSSELAISGADTPVNAVKAKRKRTAVSGDVTEDQHSIETRLKKKKTKRQHQQHQLQPPQNDGVPQISPSDFLSAIIAAATAPSSDQQQPSAGSSFNSSVMQAADVLSGDISTEAVLRVLQDVDFSDIAQVLKVWQDPEQGPPASLSGLTHSNGPDLISQVMHQAPPPVGQVPVSAGKILNTKPTETASGPTYEHEIIENYNTEEDAILLSTKWLSTSQLVKLSKSRALVYKKGKFSAIEEQQLNNAIEQYVSVSLPHQLPFKRCHVATAIYLGQATHSRPAE</sequence>